<feature type="compositionally biased region" description="Low complexity" evidence="1">
    <location>
        <begin position="263"/>
        <end position="273"/>
    </location>
</feature>
<gene>
    <name evidence="2" type="ORF">PGRI_089080</name>
</gene>
<organism evidence="2 3">
    <name type="scientific">Penicillium patulum</name>
    <name type="common">Penicillium griseofulvum</name>
    <dbReference type="NCBI Taxonomy" id="5078"/>
    <lineage>
        <taxon>Eukaryota</taxon>
        <taxon>Fungi</taxon>
        <taxon>Dikarya</taxon>
        <taxon>Ascomycota</taxon>
        <taxon>Pezizomycotina</taxon>
        <taxon>Eurotiomycetes</taxon>
        <taxon>Eurotiomycetidae</taxon>
        <taxon>Eurotiales</taxon>
        <taxon>Aspergillaceae</taxon>
        <taxon>Penicillium</taxon>
    </lineage>
</organism>
<dbReference type="GeneID" id="63711921"/>
<feature type="region of interest" description="Disordered" evidence="1">
    <location>
        <begin position="248"/>
        <end position="273"/>
    </location>
</feature>
<dbReference type="Proteomes" id="UP000070168">
    <property type="component" value="Unassembled WGS sequence"/>
</dbReference>
<dbReference type="RefSeq" id="XP_040650051.1">
    <property type="nucleotide sequence ID" value="XM_040796621.1"/>
</dbReference>
<evidence type="ECO:0000313" key="3">
    <source>
        <dbReference type="Proteomes" id="UP000070168"/>
    </source>
</evidence>
<keyword evidence="3" id="KW-1185">Reference proteome</keyword>
<proteinExistence type="predicted"/>
<dbReference type="EMBL" id="LHQR01000029">
    <property type="protein sequence ID" value="KXG51515.1"/>
    <property type="molecule type" value="Genomic_DNA"/>
</dbReference>
<name>A0A135LRB9_PENPA</name>
<sequence>MTTASVFHGYWTFENYGPITTTFTPAPSCTATDRLSLAYIDPDRGTVVEFQVGCPTPTSDWDCMPPGTTTSATVYDEIKWVGSAGYYSPGLHCPSGWETIGMAARNDKSLTTSGFLTTSEDKIPYFEEPVTLLASLLEPSQTLALCCPSAMTPNGIGQCVAQVPTYKPSAACNVYVSSDYSWDTVTRTEVHSGVTETNTYDVNVFLSATTSTKSTSIPHEFQDFLTALSSAPMITMVHHQSDLEAAGVTGGSVSADSTGDKSGTGTASSEATGTAASSSNVAYRLGGRASVMDGCGAIIGGFAAAVALGVTMIIL</sequence>
<accession>A0A135LRB9</accession>
<protein>
    <submittedName>
        <fullName evidence="2">Uncharacterized protein</fullName>
    </submittedName>
</protein>
<evidence type="ECO:0000256" key="1">
    <source>
        <dbReference type="SAM" id="MobiDB-lite"/>
    </source>
</evidence>
<dbReference type="AlphaFoldDB" id="A0A135LRB9"/>
<feature type="compositionally biased region" description="Polar residues" evidence="1">
    <location>
        <begin position="251"/>
        <end position="261"/>
    </location>
</feature>
<evidence type="ECO:0000313" key="2">
    <source>
        <dbReference type="EMBL" id="KXG51515.1"/>
    </source>
</evidence>
<dbReference type="OrthoDB" id="5429716at2759"/>
<reference evidence="2 3" key="1">
    <citation type="journal article" date="2016" name="BMC Genomics">
        <title>Genome sequencing and secondary metabolism of the postharvest pathogen Penicillium griseofulvum.</title>
        <authorList>
            <person name="Banani H."/>
            <person name="Marcet-Houben M."/>
            <person name="Ballester A.R."/>
            <person name="Abbruscato P."/>
            <person name="Gonzalez-Candelas L."/>
            <person name="Gabaldon T."/>
            <person name="Spadaro D."/>
        </authorList>
    </citation>
    <scope>NUCLEOTIDE SEQUENCE [LARGE SCALE GENOMIC DNA]</scope>
    <source>
        <strain evidence="2 3">PG3</strain>
    </source>
</reference>
<comment type="caution">
    <text evidence="2">The sequence shown here is derived from an EMBL/GenBank/DDBJ whole genome shotgun (WGS) entry which is preliminary data.</text>
</comment>
<dbReference type="OMA" id="WETIGMA"/>